<dbReference type="SMART" id="SM00033">
    <property type="entry name" value="CH"/>
    <property type="match status" value="2"/>
</dbReference>
<dbReference type="InterPro" id="IPR018159">
    <property type="entry name" value="Spectrin/alpha-actinin"/>
</dbReference>
<keyword evidence="2" id="KW-0009">Actin-binding</keyword>
<dbReference type="Gene3D" id="1.10.418.10">
    <property type="entry name" value="Calponin-like domain"/>
    <property type="match status" value="2"/>
</dbReference>
<dbReference type="Pfam" id="PF00435">
    <property type="entry name" value="Spectrin"/>
    <property type="match status" value="5"/>
</dbReference>
<accession>A0AAD9UF11</accession>
<evidence type="ECO:0000313" key="5">
    <source>
        <dbReference type="Proteomes" id="UP001209878"/>
    </source>
</evidence>
<evidence type="ECO:0000259" key="3">
    <source>
        <dbReference type="PROSITE" id="PS50021"/>
    </source>
</evidence>
<dbReference type="PROSITE" id="PS00019">
    <property type="entry name" value="ACTININ_1"/>
    <property type="match status" value="1"/>
</dbReference>
<name>A0AAD9UF11_RIDPI</name>
<reference evidence="4" key="1">
    <citation type="journal article" date="2023" name="Mol. Biol. Evol.">
        <title>Third-Generation Sequencing Reveals the Adaptive Role of the Epigenome in Three Deep-Sea Polychaetes.</title>
        <authorList>
            <person name="Perez M."/>
            <person name="Aroh O."/>
            <person name="Sun Y."/>
            <person name="Lan Y."/>
            <person name="Juniper S.K."/>
            <person name="Young C.R."/>
            <person name="Angers B."/>
            <person name="Qian P.Y."/>
        </authorList>
    </citation>
    <scope>NUCLEOTIDE SEQUENCE</scope>
    <source>
        <strain evidence="4">R07B-5</strain>
    </source>
</reference>
<dbReference type="InterPro" id="IPR001715">
    <property type="entry name" value="CH_dom"/>
</dbReference>
<feature type="domain" description="Calponin-homology (CH)" evidence="3">
    <location>
        <begin position="140"/>
        <end position="245"/>
    </location>
</feature>
<dbReference type="FunFam" id="1.10.418.10:FF:000001">
    <property type="entry name" value="Actinin alpha 1"/>
    <property type="match status" value="1"/>
</dbReference>
<evidence type="ECO:0000313" key="4">
    <source>
        <dbReference type="EMBL" id="KAK2186890.1"/>
    </source>
</evidence>
<feature type="domain" description="Calponin-homology (CH)" evidence="3">
    <location>
        <begin position="21"/>
        <end position="124"/>
    </location>
</feature>
<comment type="caution">
    <text evidence="4">The sequence shown here is derived from an EMBL/GenBank/DDBJ whole genome shotgun (WGS) entry which is preliminary data.</text>
</comment>
<dbReference type="Proteomes" id="UP001209878">
    <property type="component" value="Unassembled WGS sequence"/>
</dbReference>
<dbReference type="PROSITE" id="PS00020">
    <property type="entry name" value="ACTININ_2"/>
    <property type="match status" value="1"/>
</dbReference>
<gene>
    <name evidence="4" type="ORF">NP493_185g03042</name>
</gene>
<dbReference type="FunFam" id="1.20.58.60:FF:000145">
    <property type="entry name" value="Spectrin beta chain, non-erythrocytic"/>
    <property type="match status" value="1"/>
</dbReference>
<keyword evidence="5" id="KW-1185">Reference proteome</keyword>
<dbReference type="SUPFAM" id="SSF46966">
    <property type="entry name" value="Spectrin repeat"/>
    <property type="match status" value="4"/>
</dbReference>
<dbReference type="CDD" id="cd00176">
    <property type="entry name" value="SPEC"/>
    <property type="match status" value="3"/>
</dbReference>
<dbReference type="Pfam" id="PF00307">
    <property type="entry name" value="CH"/>
    <property type="match status" value="2"/>
</dbReference>
<dbReference type="AlphaFoldDB" id="A0AAD9UF11"/>
<dbReference type="CDD" id="cd21193">
    <property type="entry name" value="CH_beta_spectrin_rpt1"/>
    <property type="match status" value="1"/>
</dbReference>
<evidence type="ECO:0000256" key="1">
    <source>
        <dbReference type="ARBA" id="ARBA00022737"/>
    </source>
</evidence>
<dbReference type="InterPro" id="IPR002017">
    <property type="entry name" value="Spectrin_repeat"/>
</dbReference>
<dbReference type="InterPro" id="IPR001589">
    <property type="entry name" value="Actinin_actin-bd_CS"/>
</dbReference>
<dbReference type="SUPFAM" id="SSF47576">
    <property type="entry name" value="Calponin-homology domain, CH-domain"/>
    <property type="match status" value="1"/>
</dbReference>
<dbReference type="EMBL" id="JAODUO010000185">
    <property type="protein sequence ID" value="KAK2186890.1"/>
    <property type="molecule type" value="Genomic_DNA"/>
</dbReference>
<dbReference type="InterPro" id="IPR036872">
    <property type="entry name" value="CH_dom_sf"/>
</dbReference>
<protein>
    <recommendedName>
        <fullName evidence="3">Calponin-homology (CH) domain-containing protein</fullName>
    </recommendedName>
</protein>
<dbReference type="FunFam" id="1.10.418.10:FF:000004">
    <property type="entry name" value="Spectrin beta chain"/>
    <property type="match status" value="1"/>
</dbReference>
<proteinExistence type="predicted"/>
<dbReference type="PANTHER" id="PTHR11915">
    <property type="entry name" value="SPECTRIN/FILAMIN RELATED CYTOSKELETAL PROTEIN"/>
    <property type="match status" value="1"/>
</dbReference>
<dbReference type="CDD" id="cd21194">
    <property type="entry name" value="CH_beta_spectrin_rpt2"/>
    <property type="match status" value="1"/>
</dbReference>
<keyword evidence="1" id="KW-0677">Repeat</keyword>
<dbReference type="Gene3D" id="1.20.58.60">
    <property type="match status" value="4"/>
</dbReference>
<dbReference type="PROSITE" id="PS50021">
    <property type="entry name" value="CH"/>
    <property type="match status" value="2"/>
</dbReference>
<dbReference type="GO" id="GO:0003779">
    <property type="term" value="F:actin binding"/>
    <property type="evidence" value="ECO:0007669"/>
    <property type="project" value="UniProtKB-KW"/>
</dbReference>
<evidence type="ECO:0000256" key="2">
    <source>
        <dbReference type="ARBA" id="ARBA00023203"/>
    </source>
</evidence>
<dbReference type="SMART" id="SM00150">
    <property type="entry name" value="SPEC"/>
    <property type="match status" value="5"/>
</dbReference>
<organism evidence="4 5">
    <name type="scientific">Ridgeia piscesae</name>
    <name type="common">Tubeworm</name>
    <dbReference type="NCBI Taxonomy" id="27915"/>
    <lineage>
        <taxon>Eukaryota</taxon>
        <taxon>Metazoa</taxon>
        <taxon>Spiralia</taxon>
        <taxon>Lophotrochozoa</taxon>
        <taxon>Annelida</taxon>
        <taxon>Polychaeta</taxon>
        <taxon>Sedentaria</taxon>
        <taxon>Canalipalpata</taxon>
        <taxon>Sabellida</taxon>
        <taxon>Siboglinidae</taxon>
        <taxon>Ridgeia</taxon>
    </lineage>
</organism>
<sequence length="868" mass="100552">MEDGSKFEKGRIQVLQQERVYIQKKTFTKWCNSFLEKARLHVDDLFIDLRDGKMLMKLLEIISGENLGRPNKGVLRVQKMENLNRCLMFLSTKVKLENMGAEDIVDGNPRLTLGLIWTIILRFQIQNIVIEVDEESSEKRSAKDALLLWCKRKTAGYRGVQIENFSTSWRNGLGFNALIHAHRPDIIKYTQLQEDDHIANLNNAFRVADEKLGITKLLDAEDVDVPRPDDKSVMTYVAAYYHYFAKMKSEMTGTKRVAKVIGRLLEIEQMQDDYETLVTSLLDWIHNKIHSLKDRNLPNSLGGIQREMTLFKEYRTVEKPPKYRERGNIEAHFFNLQSQLKSSGQRPYSPPEGKLIQDIERAWARLEKAEHDRELALRQELIRQEKLKQLTQKFERKATLRESWLNDMKTVLSDQNFGRSTSQVEAALKKHEAISADIESRKDRFAALSNMAKELFNENYHARDRIREREQQILQKWHELMELLEKKKRALTGFSELLGMFREMESIQVEMKEMEPVLRSEELAKHLVSAEDLLHKHTLVETQLSTIGAHVRALNKGAQPYMKSLHPESRLLQKRLENLNKDYDNVCALCAKRKASLEESRMFYQFLQDSEEEEAWLVEKIRIVRSTDVGKDLQSVTCAASLCQALELEMAAHSKHCDEVCMIGEQLVSNNHHAKKDVTQRISTLRDKLKKLFDLAALRRTRLEDAVESHQYYADSNEAESWMKEKMVLVKSADYGKDESSAKSLLQRHGRVAEEINAFENDIKRLASLATLMTKAASVHNINPESAAKTLAPPTVVESESEEEEEEVEEVVEVPYEYMDEELVWQEVMKEEVVERSLPQVKGMYPYTGQGLQMEKGEVSCLFFNLYD</sequence>